<dbReference type="Proteomes" id="UP001344817">
    <property type="component" value="Unassembled WGS sequence"/>
</dbReference>
<comment type="subunit">
    <text evidence="9">Monomer.</text>
</comment>
<reference evidence="13" key="1">
    <citation type="submission" date="2024-01" db="EMBL/GenBank/DDBJ databases">
        <title>Genome sequence of Mycoplasma ciconiae type strain DSM 25251.</title>
        <authorList>
            <person name="Spergser J."/>
        </authorList>
    </citation>
    <scope>NUCLEOTIDE SEQUENCE [LARGE SCALE GENOMIC DNA]</scope>
    <source>
        <strain evidence="13">DSM 25251</strain>
    </source>
</reference>
<dbReference type="Pfam" id="PF10458">
    <property type="entry name" value="Val_tRNA-synt_C"/>
    <property type="match status" value="1"/>
</dbReference>
<comment type="domain">
    <text evidence="9">ValRS has two distinct active sites: one for aminoacylation and one for editing. The misactivated threonine is translocated from the active site to the editing site.</text>
</comment>
<keyword evidence="6 9" id="KW-0175">Coiled coil</keyword>
<evidence type="ECO:0000256" key="5">
    <source>
        <dbReference type="ARBA" id="ARBA00022917"/>
    </source>
</evidence>
<evidence type="ECO:0000256" key="9">
    <source>
        <dbReference type="HAMAP-Rule" id="MF_02004"/>
    </source>
</evidence>
<comment type="subcellular location">
    <subcellularLocation>
        <location evidence="9">Cytoplasm</location>
    </subcellularLocation>
</comment>
<protein>
    <recommendedName>
        <fullName evidence="9">Valine--tRNA ligase</fullName>
        <ecNumber evidence="9">6.1.1.9</ecNumber>
    </recommendedName>
    <alternativeName>
        <fullName evidence="9">Valyl-tRNA synthetase</fullName>
        <shortName evidence="9">ValRS</shortName>
    </alternativeName>
</protein>
<evidence type="ECO:0000259" key="10">
    <source>
        <dbReference type="Pfam" id="PF00133"/>
    </source>
</evidence>
<dbReference type="PRINTS" id="PR00986">
    <property type="entry name" value="TRNASYNTHVAL"/>
</dbReference>
<evidence type="ECO:0000259" key="12">
    <source>
        <dbReference type="Pfam" id="PF10458"/>
    </source>
</evidence>
<comment type="domain">
    <text evidence="9">The C-terminal coiled-coil domain is crucial for aminoacylation activity.</text>
</comment>
<dbReference type="Gene3D" id="1.10.730.10">
    <property type="entry name" value="Isoleucyl-tRNA Synthetase, Domain 1"/>
    <property type="match status" value="1"/>
</dbReference>
<feature type="binding site" evidence="9">
    <location>
        <position position="515"/>
    </location>
    <ligand>
        <name>ATP</name>
        <dbReference type="ChEBI" id="CHEBI:30616"/>
    </ligand>
</feature>
<dbReference type="Pfam" id="PF08264">
    <property type="entry name" value="Anticodon_1"/>
    <property type="match status" value="1"/>
</dbReference>
<keyword evidence="2 9" id="KW-0436">Ligase</keyword>
<dbReference type="Gene3D" id="1.10.287.380">
    <property type="entry name" value="Valyl-tRNA synthetase, C-terminal domain"/>
    <property type="match status" value="1"/>
</dbReference>
<keyword evidence="1 9" id="KW-0963">Cytoplasm</keyword>
<dbReference type="InterPro" id="IPR009080">
    <property type="entry name" value="tRNAsynth_Ia_anticodon-bd"/>
</dbReference>
<evidence type="ECO:0000256" key="4">
    <source>
        <dbReference type="ARBA" id="ARBA00022840"/>
    </source>
</evidence>
<dbReference type="SUPFAM" id="SSF46589">
    <property type="entry name" value="tRNA-binding arm"/>
    <property type="match status" value="1"/>
</dbReference>
<dbReference type="InterPro" id="IPR010978">
    <property type="entry name" value="tRNA-bd_arm"/>
</dbReference>
<feature type="domain" description="Valyl-tRNA synthetase tRNA-binding arm" evidence="12">
    <location>
        <begin position="765"/>
        <end position="824"/>
    </location>
</feature>
<dbReference type="InterPro" id="IPR009008">
    <property type="entry name" value="Val/Leu/Ile-tRNA-synth_edit"/>
</dbReference>
<dbReference type="InterPro" id="IPR002300">
    <property type="entry name" value="aa-tRNA-synth_Ia"/>
</dbReference>
<keyword evidence="3 9" id="KW-0547">Nucleotide-binding</keyword>
<evidence type="ECO:0000256" key="7">
    <source>
        <dbReference type="ARBA" id="ARBA00023146"/>
    </source>
</evidence>
<evidence type="ECO:0000256" key="8">
    <source>
        <dbReference type="ARBA" id="ARBA00047552"/>
    </source>
</evidence>
<keyword evidence="4 9" id="KW-0067">ATP-binding</keyword>
<gene>
    <name evidence="9" type="primary">valS</name>
    <name evidence="13" type="ORF">V2E24_00380</name>
</gene>
<dbReference type="SUPFAM" id="SSF47323">
    <property type="entry name" value="Anticodon-binding domain of a subclass of class I aminoacyl-tRNA synthetases"/>
    <property type="match status" value="1"/>
</dbReference>
<evidence type="ECO:0000256" key="6">
    <source>
        <dbReference type="ARBA" id="ARBA00023054"/>
    </source>
</evidence>
<keyword evidence="7 9" id="KW-0030">Aminoacyl-tRNA synthetase</keyword>
<evidence type="ECO:0000259" key="11">
    <source>
        <dbReference type="Pfam" id="PF08264"/>
    </source>
</evidence>
<dbReference type="InterPro" id="IPR019499">
    <property type="entry name" value="Val-tRNA_synth_tRNA-bd"/>
</dbReference>
<dbReference type="PANTHER" id="PTHR11946:SF93">
    <property type="entry name" value="VALINE--TRNA LIGASE, CHLOROPLASTIC_MITOCHONDRIAL 2"/>
    <property type="match status" value="1"/>
</dbReference>
<feature type="coiled-coil region" evidence="9">
    <location>
        <begin position="768"/>
        <end position="823"/>
    </location>
</feature>
<proteinExistence type="inferred from homology"/>
<dbReference type="InterPro" id="IPR014729">
    <property type="entry name" value="Rossmann-like_a/b/a_fold"/>
</dbReference>
<dbReference type="SUPFAM" id="SSF52374">
    <property type="entry name" value="Nucleotidylyl transferase"/>
    <property type="match status" value="1"/>
</dbReference>
<dbReference type="InterPro" id="IPR001412">
    <property type="entry name" value="aa-tRNA-synth_I_CS"/>
</dbReference>
<dbReference type="CDD" id="cd00817">
    <property type="entry name" value="ValRS_core"/>
    <property type="match status" value="1"/>
</dbReference>
<feature type="domain" description="Aminoacyl-tRNA synthetase class Ia" evidence="10">
    <location>
        <begin position="17"/>
        <end position="423"/>
    </location>
</feature>
<evidence type="ECO:0000313" key="13">
    <source>
        <dbReference type="EMBL" id="MEE3928034.1"/>
    </source>
</evidence>
<dbReference type="InterPro" id="IPR002303">
    <property type="entry name" value="Valyl-tRNA_ligase"/>
</dbReference>
<dbReference type="PANTHER" id="PTHR11946">
    <property type="entry name" value="VALYL-TRNA SYNTHETASES"/>
    <property type="match status" value="1"/>
</dbReference>
<feature type="domain" description="Aminoacyl-tRNA synthetase class Ia" evidence="10">
    <location>
        <begin position="426"/>
        <end position="552"/>
    </location>
</feature>
<name>A0ABU7MKH3_9BACT</name>
<dbReference type="EMBL" id="JAZDWZ010000001">
    <property type="protein sequence ID" value="MEE3928034.1"/>
    <property type="molecule type" value="Genomic_DNA"/>
</dbReference>
<dbReference type="InterPro" id="IPR013155">
    <property type="entry name" value="M/V/L/I-tRNA-synth_anticd-bd"/>
</dbReference>
<dbReference type="CDD" id="cd07962">
    <property type="entry name" value="Anticodon_Ia_Val"/>
    <property type="match status" value="1"/>
</dbReference>
<keyword evidence="5 9" id="KW-0648">Protein biosynthesis</keyword>
<accession>A0ABU7MKH3</accession>
<dbReference type="PROSITE" id="PS00178">
    <property type="entry name" value="AA_TRNA_LIGASE_I"/>
    <property type="match status" value="1"/>
</dbReference>
<dbReference type="GO" id="GO:0004832">
    <property type="term" value="F:valine-tRNA ligase activity"/>
    <property type="evidence" value="ECO:0007669"/>
    <property type="project" value="UniProtKB-EC"/>
</dbReference>
<dbReference type="HAMAP" id="MF_02004">
    <property type="entry name" value="Val_tRNA_synth_type1"/>
    <property type="match status" value="1"/>
</dbReference>
<comment type="caution">
    <text evidence="13">The sequence shown here is derived from an EMBL/GenBank/DDBJ whole genome shotgun (WGS) entry which is preliminary data.</text>
</comment>
<feature type="domain" description="Methionyl/Valyl/Leucyl/Isoleucyl-tRNA synthetase anticodon-binding" evidence="11">
    <location>
        <begin position="588"/>
        <end position="715"/>
    </location>
</feature>
<dbReference type="InterPro" id="IPR033705">
    <property type="entry name" value="Anticodon_Ia_Val"/>
</dbReference>
<comment type="catalytic activity">
    <reaction evidence="8 9">
        <text>tRNA(Val) + L-valine + ATP = L-valyl-tRNA(Val) + AMP + diphosphate</text>
        <dbReference type="Rhea" id="RHEA:10704"/>
        <dbReference type="Rhea" id="RHEA-COMP:9672"/>
        <dbReference type="Rhea" id="RHEA-COMP:9708"/>
        <dbReference type="ChEBI" id="CHEBI:30616"/>
        <dbReference type="ChEBI" id="CHEBI:33019"/>
        <dbReference type="ChEBI" id="CHEBI:57762"/>
        <dbReference type="ChEBI" id="CHEBI:78442"/>
        <dbReference type="ChEBI" id="CHEBI:78537"/>
        <dbReference type="ChEBI" id="CHEBI:456215"/>
        <dbReference type="EC" id="6.1.1.9"/>
    </reaction>
</comment>
<feature type="short sequence motif" description="'KMSKS' region" evidence="9">
    <location>
        <begin position="512"/>
        <end position="516"/>
    </location>
</feature>
<dbReference type="InterPro" id="IPR037118">
    <property type="entry name" value="Val-tRNA_synth_C_sf"/>
</dbReference>
<dbReference type="Gene3D" id="3.40.50.620">
    <property type="entry name" value="HUPs"/>
    <property type="match status" value="2"/>
</dbReference>
<comment type="function">
    <text evidence="9">Catalyzes the attachment of valine to tRNA(Val). As ValRS can inadvertently accommodate and process structurally similar amino acids such as threonine, to avoid such errors, it has a 'posttransfer' editing activity that hydrolyzes mischarged Thr-tRNA(Val) in a tRNA-dependent manner.</text>
</comment>
<evidence type="ECO:0000313" key="14">
    <source>
        <dbReference type="Proteomes" id="UP001344817"/>
    </source>
</evidence>
<dbReference type="RefSeq" id="WP_330500449.1">
    <property type="nucleotide sequence ID" value="NZ_JAZDWZ010000001.1"/>
</dbReference>
<dbReference type="SUPFAM" id="SSF50677">
    <property type="entry name" value="ValRS/IleRS/LeuRS editing domain"/>
    <property type="match status" value="1"/>
</dbReference>
<evidence type="ECO:0000256" key="1">
    <source>
        <dbReference type="ARBA" id="ARBA00022490"/>
    </source>
</evidence>
<keyword evidence="14" id="KW-1185">Reference proteome</keyword>
<dbReference type="NCBIfam" id="NF004349">
    <property type="entry name" value="PRK05729.1"/>
    <property type="match status" value="1"/>
</dbReference>
<sequence length="828" mass="97735">MEKIYNHKQVEANTELKWRQKGYFSKHDTRKKPFSILLPPPNVTGKLHLGHALDNLIQDTVIRYKKLQDYDVFWISGMDHAGIATQAKVEQNLYEESKLTKHDLGREKFLEKVWEWKDKYANLFRKQWQSLGLALDYENERFTLDEKANEAVLKVFVDLYNKGLIYKGSKAIYWDPVLQTALSNIEVENKDTDQNMYYIKYPVKDSNEFLIVATVRTETLLSDVALVYNPNDQRYKHLKNKVALHPITKKELPIIEDEYVSVDFGSGVMKLSAHAEADIDIIKKQNLEIIETIDKKGYINYPNSEFDKLERFEARKVIAKYLEDNNFLEKVVPNTSAVGYSQRSGAPVEILVTDQWFVKMDKFASDILKHLNTEEKVKFYPKRFENILIQWMENIHDWTISRQLWWGHRIPAWYKDGQMKVQIDSPGQGWVQDEDVLDTWFSSGISPFAFLGWPQSQEMLKRYYPTNLLVTGYDLIFFWIARMYLFGLEFMNQKPFDDILIHGLIRDEQNRKMSKSLNNGIDPLDVVDEYGSDALRWFLITNTTPGTDIRFSTEKIKAAWALNNKLWNICRYINEMPDQENNTLSDADKWIHNKVYFLSKNIEEAMNKYEFPIIGNEISKFIYNDLSGWYIELLKNNPSKKQALKVLDNVLVLLHPFLPFITDKIYSQIFDKEILEQRFKELPHYSDVDYIDDVIEIVTIIRKYREDQSLSKKDLIEYYLDFELPSIALESINKLGYAAIKENKDAFFNLNRGHMFIKMDQNLKDENKKRLLEKIDSIKFEINRAQNMLNNPRFVEKAPAQKVEEEKNKLAKYQEELAKYEKELECKY</sequence>
<dbReference type="Pfam" id="PF00133">
    <property type="entry name" value="tRNA-synt_1"/>
    <property type="match status" value="2"/>
</dbReference>
<dbReference type="NCBIfam" id="TIGR00422">
    <property type="entry name" value="valS"/>
    <property type="match status" value="1"/>
</dbReference>
<comment type="similarity">
    <text evidence="9">Belongs to the class-I aminoacyl-tRNA synthetase family. ValS type 1 subfamily.</text>
</comment>
<evidence type="ECO:0000256" key="2">
    <source>
        <dbReference type="ARBA" id="ARBA00022598"/>
    </source>
</evidence>
<dbReference type="EC" id="6.1.1.9" evidence="9"/>
<feature type="short sequence motif" description="'HIGH' region" evidence="9">
    <location>
        <begin position="41"/>
        <end position="51"/>
    </location>
</feature>
<organism evidence="13 14">
    <name type="scientific">Mycoplasmopsis ciconiae</name>
    <dbReference type="NCBI Taxonomy" id="561067"/>
    <lineage>
        <taxon>Bacteria</taxon>
        <taxon>Bacillati</taxon>
        <taxon>Mycoplasmatota</taxon>
        <taxon>Mycoplasmoidales</taxon>
        <taxon>Metamycoplasmataceae</taxon>
        <taxon>Mycoplasmopsis</taxon>
    </lineage>
</organism>
<evidence type="ECO:0000256" key="3">
    <source>
        <dbReference type="ARBA" id="ARBA00022741"/>
    </source>
</evidence>